<dbReference type="SUPFAM" id="SSF55120">
    <property type="entry name" value="Pseudouridine synthase"/>
    <property type="match status" value="1"/>
</dbReference>
<dbReference type="EC" id="5.4.99.-" evidence="5"/>
<dbReference type="EMBL" id="NIBQ01000002">
    <property type="protein sequence ID" value="OUZ33008.1"/>
    <property type="molecule type" value="Genomic_DNA"/>
</dbReference>
<dbReference type="Gene3D" id="3.30.70.1560">
    <property type="entry name" value="Alpha-L RNA-binding motif"/>
    <property type="match status" value="1"/>
</dbReference>
<dbReference type="Pfam" id="PF01479">
    <property type="entry name" value="S4"/>
    <property type="match status" value="1"/>
</dbReference>
<evidence type="ECO:0000313" key="7">
    <source>
        <dbReference type="EMBL" id="OUZ33008.1"/>
    </source>
</evidence>
<dbReference type="Proteomes" id="UP000196151">
    <property type="component" value="Chromosome"/>
</dbReference>
<feature type="domain" description="RNA-binding S4" evidence="6">
    <location>
        <begin position="1"/>
        <end position="59"/>
    </location>
</feature>
<dbReference type="PROSITE" id="PS01149">
    <property type="entry name" value="PSI_RSU"/>
    <property type="match status" value="1"/>
</dbReference>
<dbReference type="InterPro" id="IPR000748">
    <property type="entry name" value="PsdUridine_synth_RsuA/RluB/E/F"/>
</dbReference>
<evidence type="ECO:0000256" key="3">
    <source>
        <dbReference type="ARBA" id="ARBA00023235"/>
    </source>
</evidence>
<accession>A0A200J761</accession>
<reference evidence="8" key="2">
    <citation type="submission" date="2017-05" db="EMBL/GenBank/DDBJ databases">
        <authorList>
            <consortium name="The Broad Institute Genomics Platform"/>
            <consortium name="The Broad Institute Genomic Center for Infectious Diseases"/>
            <person name="Earl A."/>
            <person name="Manson A."/>
            <person name="Schwartman J."/>
            <person name="Gilmore M."/>
            <person name="Abouelleil A."/>
            <person name="Cao P."/>
            <person name="Chapman S."/>
            <person name="Cusick C."/>
            <person name="Shea T."/>
            <person name="Young S."/>
            <person name="Neafsey D."/>
            <person name="Nusbaum C."/>
            <person name="Birren B."/>
        </authorList>
    </citation>
    <scope>NUCLEOTIDE SEQUENCE</scope>
    <source>
        <strain evidence="8">9D6_DIV0238</strain>
    </source>
</reference>
<dbReference type="Pfam" id="PF00849">
    <property type="entry name" value="PseudoU_synth_2"/>
    <property type="match status" value="1"/>
</dbReference>
<dbReference type="RefSeq" id="WP_087640836.1">
    <property type="nucleotide sequence ID" value="NZ_CP147246.1"/>
</dbReference>
<dbReference type="InterPro" id="IPR002942">
    <property type="entry name" value="S4_RNA-bd"/>
</dbReference>
<organism evidence="7">
    <name type="scientific">Candidatus Enterococcus dunnyi</name>
    <dbReference type="NCBI Taxonomy" id="1834192"/>
    <lineage>
        <taxon>Bacteria</taxon>
        <taxon>Bacillati</taxon>
        <taxon>Bacillota</taxon>
        <taxon>Bacilli</taxon>
        <taxon>Lactobacillales</taxon>
        <taxon>Enterococcaceae</taxon>
        <taxon>Enterococcus</taxon>
    </lineage>
</organism>
<evidence type="ECO:0000256" key="1">
    <source>
        <dbReference type="ARBA" id="ARBA00008348"/>
    </source>
</evidence>
<evidence type="ECO:0000313" key="8">
    <source>
        <dbReference type="EMBL" id="WYJ93859.1"/>
    </source>
</evidence>
<dbReference type="InterPro" id="IPR020094">
    <property type="entry name" value="TruA/RsuA/RluB/E/F_N"/>
</dbReference>
<dbReference type="SUPFAM" id="SSF55174">
    <property type="entry name" value="Alpha-L RNA-binding motif"/>
    <property type="match status" value="1"/>
</dbReference>
<reference evidence="7" key="1">
    <citation type="submission" date="2017-05" db="EMBL/GenBank/DDBJ databases">
        <title>The Genome Sequence of Enterococcus sp. 9D6_DIV0238.</title>
        <authorList>
            <consortium name="The Broad Institute Genomics Platform"/>
            <consortium name="The Broad Institute Genomic Center for Infectious Diseases"/>
            <person name="Earl A."/>
            <person name="Manson A."/>
            <person name="Schwartman J."/>
            <person name="Gilmore M."/>
            <person name="Abouelleil A."/>
            <person name="Cao P."/>
            <person name="Chapman S."/>
            <person name="Cusick C."/>
            <person name="Shea T."/>
            <person name="Young S."/>
            <person name="Neafsey D."/>
            <person name="Nusbaum C."/>
            <person name="Birren B."/>
        </authorList>
    </citation>
    <scope>NUCLEOTIDE SEQUENCE [LARGE SCALE GENOMIC DNA]</scope>
    <source>
        <strain evidence="7">9D6_DIV0238</strain>
    </source>
</reference>
<dbReference type="InterPro" id="IPR020103">
    <property type="entry name" value="PsdUridine_synth_cat_dom_sf"/>
</dbReference>
<dbReference type="PANTHER" id="PTHR47683:SF4">
    <property type="entry name" value="PSEUDOURIDINE SYNTHASE"/>
    <property type="match status" value="1"/>
</dbReference>
<comment type="similarity">
    <text evidence="1 5">Belongs to the pseudouridine synthase RsuA family.</text>
</comment>
<evidence type="ECO:0000259" key="6">
    <source>
        <dbReference type="SMART" id="SM00363"/>
    </source>
</evidence>
<dbReference type="PANTHER" id="PTHR47683">
    <property type="entry name" value="PSEUDOURIDINE SYNTHASE FAMILY PROTEIN-RELATED"/>
    <property type="match status" value="1"/>
</dbReference>
<dbReference type="AlphaFoldDB" id="A0A200J761"/>
<dbReference type="InterPro" id="IPR050343">
    <property type="entry name" value="RsuA_PseudoU_synthase"/>
</dbReference>
<dbReference type="OrthoDB" id="9807213at2"/>
<dbReference type="InterPro" id="IPR036986">
    <property type="entry name" value="S4_RNA-bd_sf"/>
</dbReference>
<protein>
    <recommendedName>
        <fullName evidence="5">Pseudouridine synthase</fullName>
        <ecNumber evidence="5">5.4.99.-</ecNumber>
    </recommendedName>
</protein>
<dbReference type="Gene3D" id="3.30.70.580">
    <property type="entry name" value="Pseudouridine synthase I, catalytic domain, N-terminal subdomain"/>
    <property type="match status" value="1"/>
</dbReference>
<keyword evidence="2 4" id="KW-0694">RNA-binding</keyword>
<name>A0A200J761_9ENTE</name>
<dbReference type="GO" id="GO:0000455">
    <property type="term" value="P:enzyme-directed rRNA pseudouridine synthesis"/>
    <property type="evidence" value="ECO:0007669"/>
    <property type="project" value="UniProtKB-ARBA"/>
</dbReference>
<dbReference type="EMBL" id="CP147246">
    <property type="protein sequence ID" value="WYJ93859.1"/>
    <property type="molecule type" value="Genomic_DNA"/>
</dbReference>
<dbReference type="SMART" id="SM00363">
    <property type="entry name" value="S4"/>
    <property type="match status" value="1"/>
</dbReference>
<gene>
    <name evidence="8" type="ORF">A5889_001361</name>
    <name evidence="7" type="ORF">A5889_001717</name>
</gene>
<evidence type="ECO:0000256" key="5">
    <source>
        <dbReference type="RuleBase" id="RU003887"/>
    </source>
</evidence>
<dbReference type="InterPro" id="IPR018496">
    <property type="entry name" value="PsdUridine_synth_RsuA/RluB_CS"/>
</dbReference>
<dbReference type="GO" id="GO:0120159">
    <property type="term" value="F:rRNA pseudouridine synthase activity"/>
    <property type="evidence" value="ECO:0007669"/>
    <property type="project" value="UniProtKB-ARBA"/>
</dbReference>
<reference evidence="8" key="3">
    <citation type="submission" date="2024-03" db="EMBL/GenBank/DDBJ databases">
        <title>The Genome Sequence of Enterococcus sp. DIV0238c.</title>
        <authorList>
            <consortium name="The Broad Institute Genomics Platform"/>
            <consortium name="The Broad Institute Microbial Omics Core"/>
            <consortium name="The Broad Institute Genomic Center for Infectious Diseases"/>
            <person name="Earl A."/>
            <person name="Manson A."/>
            <person name="Gilmore M."/>
            <person name="Schwartman J."/>
            <person name="Shea T."/>
            <person name="Abouelleil A."/>
            <person name="Cao P."/>
            <person name="Chapman S."/>
            <person name="Cusick C."/>
            <person name="Young S."/>
            <person name="Neafsey D."/>
            <person name="Nusbaum C."/>
            <person name="Birren B."/>
        </authorList>
    </citation>
    <scope>NUCLEOTIDE SEQUENCE</scope>
    <source>
        <strain evidence="8">9D6_DIV0238</strain>
    </source>
</reference>
<dbReference type="Gene3D" id="3.10.290.10">
    <property type="entry name" value="RNA-binding S4 domain"/>
    <property type="match status" value="1"/>
</dbReference>
<evidence type="ECO:0000313" key="9">
    <source>
        <dbReference type="Proteomes" id="UP000196151"/>
    </source>
</evidence>
<keyword evidence="3 5" id="KW-0413">Isomerase</keyword>
<dbReference type="CDD" id="cd00165">
    <property type="entry name" value="S4"/>
    <property type="match status" value="1"/>
</dbReference>
<evidence type="ECO:0000256" key="2">
    <source>
        <dbReference type="ARBA" id="ARBA00022884"/>
    </source>
</evidence>
<dbReference type="CDD" id="cd02553">
    <property type="entry name" value="PseudoU_synth_RsuA"/>
    <property type="match status" value="1"/>
</dbReference>
<keyword evidence="9" id="KW-1185">Reference proteome</keyword>
<dbReference type="PROSITE" id="PS50889">
    <property type="entry name" value="S4"/>
    <property type="match status" value="1"/>
</dbReference>
<evidence type="ECO:0000256" key="4">
    <source>
        <dbReference type="PROSITE-ProRule" id="PRU00182"/>
    </source>
</evidence>
<dbReference type="InterPro" id="IPR042092">
    <property type="entry name" value="PsdUridine_s_RsuA/RluB/E/F_cat"/>
</dbReference>
<proteinExistence type="inferred from homology"/>
<dbReference type="NCBIfam" id="TIGR00093">
    <property type="entry name" value="pseudouridine synthase"/>
    <property type="match status" value="1"/>
</dbReference>
<sequence>MRLDKLLEQEKIGSKRKVKALIKSKQVCVDGRTILDESLNVDASLQEVVVGGRKIENQTHVYYMLNKPQGIVTAVKDAKHQTVIDLIKPNDQRNGLYPVGRLDRDTEGLLLITDNGQLGYQLLLPHKKVLKRYEVIVNEPLTKADQIAFEKGIVFSDGEICKAAELIILTSTINESRAYLDITEGKFHQVKKMFLSVGKKVTYLKRITMGPLVLDDTLALGQYRPLNQQELTRLLPYFTIHKKRKESRK</sequence>
<dbReference type="GO" id="GO:0003723">
    <property type="term" value="F:RNA binding"/>
    <property type="evidence" value="ECO:0007669"/>
    <property type="project" value="UniProtKB-KW"/>
</dbReference>
<dbReference type="InterPro" id="IPR006145">
    <property type="entry name" value="PsdUridine_synth_RsuA/RluA"/>
</dbReference>